<reference evidence="1" key="1">
    <citation type="submission" date="2022-04" db="EMBL/GenBank/DDBJ databases">
        <title>Chromosome-scale genome assembly of Holotrichia oblita Faldermann.</title>
        <authorList>
            <person name="Rongchong L."/>
        </authorList>
    </citation>
    <scope>NUCLEOTIDE SEQUENCE</scope>
    <source>
        <strain evidence="1">81SQS9</strain>
    </source>
</reference>
<organism evidence="1 2">
    <name type="scientific">Holotrichia oblita</name>
    <name type="common">Chafer beetle</name>
    <dbReference type="NCBI Taxonomy" id="644536"/>
    <lineage>
        <taxon>Eukaryota</taxon>
        <taxon>Metazoa</taxon>
        <taxon>Ecdysozoa</taxon>
        <taxon>Arthropoda</taxon>
        <taxon>Hexapoda</taxon>
        <taxon>Insecta</taxon>
        <taxon>Pterygota</taxon>
        <taxon>Neoptera</taxon>
        <taxon>Endopterygota</taxon>
        <taxon>Coleoptera</taxon>
        <taxon>Polyphaga</taxon>
        <taxon>Scarabaeiformia</taxon>
        <taxon>Scarabaeidae</taxon>
        <taxon>Melolonthinae</taxon>
        <taxon>Holotrichia</taxon>
    </lineage>
</organism>
<keyword evidence="2" id="KW-1185">Reference proteome</keyword>
<evidence type="ECO:0000313" key="2">
    <source>
        <dbReference type="Proteomes" id="UP001056778"/>
    </source>
</evidence>
<name>A0ACB9TQM1_HOLOL</name>
<comment type="caution">
    <text evidence="1">The sequence shown here is derived from an EMBL/GenBank/DDBJ whole genome shotgun (WGS) entry which is preliminary data.</text>
</comment>
<gene>
    <name evidence="1" type="ORF">MML48_2g00017554</name>
</gene>
<accession>A0ACB9TQM1</accession>
<dbReference type="EMBL" id="CM043016">
    <property type="protein sequence ID" value="KAI4469037.1"/>
    <property type="molecule type" value="Genomic_DNA"/>
</dbReference>
<sequence>MSSEKDKGKKPLADKVENDHEDSDEEASGTSNFSLEFLGRYLANKLKIHSDDTPKEKILEEFTIDGIVSHINKSNCKNIIIMAGAGISTYDKGMLLRHYTQNIDTLERVAGVPDEKLVEAHGTFNQGHCLTCRKAYSQDWMKDQIFSNHIPPICEVCPGVVKPDIVFFGENLPEKFHKSITTDFSKCELLIIMGSSLTVQPAPDSCPRLLINREKAGHHSGLSLFGYGGGFEFDHDRNTRDVCWLGDCDDGCLALADKLGWGDELKELCKKEHERIDKEEAETRMIKKEETTKRLPNCN</sequence>
<dbReference type="Proteomes" id="UP001056778">
    <property type="component" value="Chromosome 2"/>
</dbReference>
<evidence type="ECO:0000313" key="1">
    <source>
        <dbReference type="EMBL" id="KAI4469037.1"/>
    </source>
</evidence>
<proteinExistence type="predicted"/>
<protein>
    <submittedName>
        <fullName evidence="1">Histone deacetylase sir2 family member</fullName>
    </submittedName>
</protein>